<dbReference type="EMBL" id="CP104965">
    <property type="protein sequence ID" value="UXN69687.1"/>
    <property type="molecule type" value="Genomic_DNA"/>
</dbReference>
<protein>
    <submittedName>
        <fullName evidence="4">Alanine racemase</fullName>
        <ecNumber evidence="4">5.1.1.1</ecNumber>
    </submittedName>
</protein>
<dbReference type="InterPro" id="IPR029066">
    <property type="entry name" value="PLP-binding_barrel"/>
</dbReference>
<dbReference type="EC" id="5.1.1.1" evidence="4"/>
<dbReference type="InterPro" id="IPR001608">
    <property type="entry name" value="Ala_racemase_N"/>
</dbReference>
<accession>A0ABY6CET3</accession>
<sequence>MRTNIERMQGLAVDQIALHPHIKTHKSIDLARRQIAAGAAGVTASRATEASHFIAAGIPVVTIAYPIIDAAVATDLLKLASRHEVCLRFVIDSPNGVAALAQASRETGLKGQAFIEVDVGLKRCGVDPADDEALTLARSLAAEGIDFVGLLSHAGHSYGAASAAKIAEIAAAERELLLALHDRLTKAGFAPSQLSVGSTPTALCNAGFEGLTELRPGNYIFLDLTAVRLGIARRSDLALAVVASVISANDRYAIIDAGSKTLSSDIGPHGTGAGTGFGEAWLADGRGPLRVEKLSEEHGFLDCAGVRLDIGTKLLILPNHACPVANLASHLTELVDGKAMQISVDA</sequence>
<dbReference type="GO" id="GO:0008784">
    <property type="term" value="F:alanine racemase activity"/>
    <property type="evidence" value="ECO:0007669"/>
    <property type="project" value="UniProtKB-EC"/>
</dbReference>
<proteinExistence type="inferred from homology"/>
<dbReference type="Pfam" id="PF14031">
    <property type="entry name" value="D-ser_dehydrat"/>
    <property type="match status" value="1"/>
</dbReference>
<name>A0ABY6CET3_9HYPH</name>
<dbReference type="PANTHER" id="PTHR28004:SF2">
    <property type="entry name" value="D-SERINE DEHYDRATASE"/>
    <property type="match status" value="1"/>
</dbReference>
<feature type="domain" description="D-serine dehydratase-like" evidence="3">
    <location>
        <begin position="238"/>
        <end position="336"/>
    </location>
</feature>
<evidence type="ECO:0000313" key="4">
    <source>
        <dbReference type="EMBL" id="UXN69687.1"/>
    </source>
</evidence>
<dbReference type="InterPro" id="IPR051466">
    <property type="entry name" value="D-amino_acid_metab_enzyme"/>
</dbReference>
<evidence type="ECO:0000256" key="1">
    <source>
        <dbReference type="ARBA" id="ARBA00005323"/>
    </source>
</evidence>
<gene>
    <name evidence="4" type="ORF">N8A98_21135</name>
</gene>
<dbReference type="Proteomes" id="UP001061862">
    <property type="component" value="Chromosome"/>
</dbReference>
<keyword evidence="5" id="KW-1185">Reference proteome</keyword>
<comment type="similarity">
    <text evidence="1">Belongs to the DSD1 family.</text>
</comment>
<keyword evidence="2" id="KW-0456">Lyase</keyword>
<evidence type="ECO:0000259" key="3">
    <source>
        <dbReference type="SMART" id="SM01119"/>
    </source>
</evidence>
<dbReference type="InterPro" id="IPR026956">
    <property type="entry name" value="D-ser_dehydrat-like_dom"/>
</dbReference>
<reference evidence="4 5" key="1">
    <citation type="submission" date="2022-09" db="EMBL/GenBank/DDBJ databases">
        <title>Interaction between co-microsymbionts with complementary sets of symbiotic genes in legume-rhizobium systems.</title>
        <authorList>
            <person name="Safronova V."/>
            <person name="Sazanova A."/>
            <person name="Afonin A."/>
            <person name="Chirak E."/>
        </authorList>
    </citation>
    <scope>NUCLEOTIDE SEQUENCE [LARGE SCALE GENOMIC DNA]</scope>
    <source>
        <strain evidence="4 5">A18/4-1</strain>
    </source>
</reference>
<dbReference type="SMART" id="SM01119">
    <property type="entry name" value="D-ser_dehydrat"/>
    <property type="match status" value="1"/>
</dbReference>
<dbReference type="PANTHER" id="PTHR28004">
    <property type="entry name" value="ZGC:162816-RELATED"/>
    <property type="match status" value="1"/>
</dbReference>
<evidence type="ECO:0000256" key="2">
    <source>
        <dbReference type="ARBA" id="ARBA00023239"/>
    </source>
</evidence>
<dbReference type="RefSeq" id="WP_262168276.1">
    <property type="nucleotide sequence ID" value="NZ_CP104965.1"/>
</dbReference>
<dbReference type="InterPro" id="IPR042208">
    <property type="entry name" value="D-ser_dehydrat-like_sf"/>
</dbReference>
<dbReference type="Gene3D" id="2.40.37.20">
    <property type="entry name" value="D-serine dehydratase-like domain"/>
    <property type="match status" value="1"/>
</dbReference>
<dbReference type="Pfam" id="PF01168">
    <property type="entry name" value="Ala_racemase_N"/>
    <property type="match status" value="1"/>
</dbReference>
<dbReference type="Gene3D" id="3.20.20.10">
    <property type="entry name" value="Alanine racemase"/>
    <property type="match status" value="1"/>
</dbReference>
<keyword evidence="4" id="KW-0413">Isomerase</keyword>
<organism evidence="4 5">
    <name type="scientific">Devosia neptuniae</name>
    <dbReference type="NCBI Taxonomy" id="191302"/>
    <lineage>
        <taxon>Bacteria</taxon>
        <taxon>Pseudomonadati</taxon>
        <taxon>Pseudomonadota</taxon>
        <taxon>Alphaproteobacteria</taxon>
        <taxon>Hyphomicrobiales</taxon>
        <taxon>Devosiaceae</taxon>
        <taxon>Devosia</taxon>
    </lineage>
</organism>
<evidence type="ECO:0000313" key="5">
    <source>
        <dbReference type="Proteomes" id="UP001061862"/>
    </source>
</evidence>
<dbReference type="SUPFAM" id="SSF51419">
    <property type="entry name" value="PLP-binding barrel"/>
    <property type="match status" value="1"/>
</dbReference>